<dbReference type="GO" id="GO:0016301">
    <property type="term" value="F:kinase activity"/>
    <property type="evidence" value="ECO:0007669"/>
    <property type="project" value="UniProtKB-KW"/>
</dbReference>
<organism evidence="3 4">
    <name type="scientific">Kocuria subflava</name>
    <dbReference type="NCBI Taxonomy" id="1736139"/>
    <lineage>
        <taxon>Bacteria</taxon>
        <taxon>Bacillati</taxon>
        <taxon>Actinomycetota</taxon>
        <taxon>Actinomycetes</taxon>
        <taxon>Micrococcales</taxon>
        <taxon>Micrococcaceae</taxon>
        <taxon>Kocuria</taxon>
    </lineage>
</organism>
<name>A0A846TNV3_9MICC</name>
<dbReference type="Proteomes" id="UP000521379">
    <property type="component" value="Unassembled WGS sequence"/>
</dbReference>
<feature type="region of interest" description="Disordered" evidence="1">
    <location>
        <begin position="60"/>
        <end position="82"/>
    </location>
</feature>
<keyword evidence="4" id="KW-1185">Reference proteome</keyword>
<feature type="domain" description="ABC1 atypical kinase-like" evidence="2">
    <location>
        <begin position="1"/>
        <end position="62"/>
    </location>
</feature>
<accession>A0A846TNV3</accession>
<dbReference type="Pfam" id="PF03109">
    <property type="entry name" value="ABC1"/>
    <property type="match status" value="1"/>
</dbReference>
<gene>
    <name evidence="3" type="ORF">GTW58_13375</name>
</gene>
<dbReference type="EMBL" id="JAAVUN010000134">
    <property type="protein sequence ID" value="NKE10888.1"/>
    <property type="molecule type" value="Genomic_DNA"/>
</dbReference>
<comment type="caution">
    <text evidence="3">The sequence shown here is derived from an EMBL/GenBank/DDBJ whole genome shotgun (WGS) entry which is preliminary data.</text>
</comment>
<dbReference type="AlphaFoldDB" id="A0A846TNV3"/>
<dbReference type="InterPro" id="IPR004147">
    <property type="entry name" value="ABC1_dom"/>
</dbReference>
<evidence type="ECO:0000256" key="1">
    <source>
        <dbReference type="SAM" id="MobiDB-lite"/>
    </source>
</evidence>
<feature type="non-terminal residue" evidence="3">
    <location>
        <position position="82"/>
    </location>
</feature>
<sequence>QDSSPPIPPDVIREMLGEEPESAAEEILQHIDPVPLATGSIGQAHLATFRGAEVVVKIRRHEHRREEDQGLGGPRRGARRRA</sequence>
<feature type="non-terminal residue" evidence="3">
    <location>
        <position position="1"/>
    </location>
</feature>
<evidence type="ECO:0000313" key="3">
    <source>
        <dbReference type="EMBL" id="NKE10888.1"/>
    </source>
</evidence>
<keyword evidence="3" id="KW-0808">Transferase</keyword>
<evidence type="ECO:0000259" key="2">
    <source>
        <dbReference type="Pfam" id="PF03109"/>
    </source>
</evidence>
<protein>
    <submittedName>
        <fullName evidence="3">AarF/ABC1/UbiB kinase family protein</fullName>
    </submittedName>
</protein>
<evidence type="ECO:0000313" key="4">
    <source>
        <dbReference type="Proteomes" id="UP000521379"/>
    </source>
</evidence>
<proteinExistence type="predicted"/>
<keyword evidence="3" id="KW-0418">Kinase</keyword>
<reference evidence="3 4" key="1">
    <citation type="submission" date="2020-02" db="EMBL/GenBank/DDBJ databases">
        <authorList>
            <person name="Sun Q."/>
        </authorList>
    </citation>
    <scope>NUCLEOTIDE SEQUENCE [LARGE SCALE GENOMIC DNA]</scope>
    <source>
        <strain evidence="3 4">YIM 13062</strain>
    </source>
</reference>